<organism evidence="1">
    <name type="scientific">bioreactor metagenome</name>
    <dbReference type="NCBI Taxonomy" id="1076179"/>
    <lineage>
        <taxon>unclassified sequences</taxon>
        <taxon>metagenomes</taxon>
        <taxon>ecological metagenomes</taxon>
    </lineage>
</organism>
<dbReference type="AlphaFoldDB" id="A0A644UG50"/>
<comment type="caution">
    <text evidence="1">The sequence shown here is derived from an EMBL/GenBank/DDBJ whole genome shotgun (WGS) entry which is preliminary data.</text>
</comment>
<gene>
    <name evidence="1" type="ORF">SDC9_23826</name>
</gene>
<dbReference type="EMBL" id="VSSQ01000111">
    <property type="protein sequence ID" value="MPL77965.1"/>
    <property type="molecule type" value="Genomic_DNA"/>
</dbReference>
<evidence type="ECO:0008006" key="2">
    <source>
        <dbReference type="Google" id="ProtNLM"/>
    </source>
</evidence>
<dbReference type="Pfam" id="PF10826">
    <property type="entry name" value="DUF2551"/>
    <property type="match status" value="1"/>
</dbReference>
<protein>
    <recommendedName>
        <fullName evidence="2">DUF2551 domain-containing protein</fullName>
    </recommendedName>
</protein>
<evidence type="ECO:0000313" key="1">
    <source>
        <dbReference type="EMBL" id="MPL77965.1"/>
    </source>
</evidence>
<name>A0A644UG50_9ZZZZ</name>
<dbReference type="InterPro" id="IPR020501">
    <property type="entry name" value="Uncharacterised_AF1218"/>
</dbReference>
<accession>A0A644UG50</accession>
<reference evidence="1" key="1">
    <citation type="submission" date="2019-08" db="EMBL/GenBank/DDBJ databases">
        <authorList>
            <person name="Kucharzyk K."/>
            <person name="Murdoch R.W."/>
            <person name="Higgins S."/>
            <person name="Loffler F."/>
        </authorList>
    </citation>
    <scope>NUCLEOTIDE SEQUENCE</scope>
</reference>
<proteinExistence type="predicted"/>
<sequence length="104" mass="11562">MLSPSDLRKEIERRLRSYLSRDKSGIRKALLHLLIRAKSLTVPQIHEALSAKFDVTYHSVASMVGIVASKLGILSTHKTKDGALGVYELKEQYAQLVEQVVAST</sequence>